<feature type="transmembrane region" description="Helical" evidence="1">
    <location>
        <begin position="216"/>
        <end position="241"/>
    </location>
</feature>
<sequence length="389" mass="44964">MLDICLIIILLFLGFKAKYLFRHQLDKSDSKTLNLLWAYHLVICVAFYFYVLANGGDAITYWTEFEVNPNMTMADYFSLGFGTYFMYVLNYIPSKLFELSFLTGSVAYALLGYIGFLFFYVIFKQRIAFNSKLFQLNLFPFIFFLPNLHFWTAGVGKDTLMFFCIAIFFYAMQQPKKHLIKILLAMFLVYFTRPHIAAFLLLSFGIGYILDGGLKVYVKIFFFIILVGAFVGFFDTIMLYLRIENFDLETISSYSEDKVSKLSRSHTGTGVDISSYSFPLKVFTFLFRPLFFDVNGVLAIIASLENLLLLILTAKFIWLNPIKLFFKASYFFKSLFIFFILGVISFSLILGNLGIMLRQKNMFIPALLFLCLWAFSYSIQNRTANSGTP</sequence>
<feature type="transmembrane region" description="Helical" evidence="1">
    <location>
        <begin position="73"/>
        <end position="92"/>
    </location>
</feature>
<dbReference type="Proteomes" id="UP000515514">
    <property type="component" value="Chromosome"/>
</dbReference>
<evidence type="ECO:0000256" key="1">
    <source>
        <dbReference type="SAM" id="Phobius"/>
    </source>
</evidence>
<feature type="transmembrane region" description="Helical" evidence="1">
    <location>
        <begin position="148"/>
        <end position="170"/>
    </location>
</feature>
<keyword evidence="1" id="KW-0812">Transmembrane</keyword>
<keyword evidence="1" id="KW-1133">Transmembrane helix</keyword>
<reference evidence="2 3" key="1">
    <citation type="submission" date="2020-04" db="EMBL/GenBank/DDBJ databases">
        <title>Genome sequence of Altibacter aquimarinus strain ALE3EI.</title>
        <authorList>
            <person name="Oh H.-M."/>
            <person name="Jang D."/>
        </authorList>
    </citation>
    <scope>NUCLEOTIDE SEQUENCE [LARGE SCALE GENOMIC DNA]</scope>
    <source>
        <strain evidence="2 3">ALE3EI</strain>
    </source>
</reference>
<feature type="transmembrane region" description="Helical" evidence="1">
    <location>
        <begin position="6"/>
        <end position="21"/>
    </location>
</feature>
<feature type="transmembrane region" description="Helical" evidence="1">
    <location>
        <begin position="99"/>
        <end position="123"/>
    </location>
</feature>
<feature type="transmembrane region" description="Helical" evidence="1">
    <location>
        <begin position="297"/>
        <end position="318"/>
    </location>
</feature>
<protein>
    <submittedName>
        <fullName evidence="2">Uncharacterized protein</fullName>
    </submittedName>
</protein>
<accession>A0A7G8PX79</accession>
<keyword evidence="3" id="KW-1185">Reference proteome</keyword>
<organism evidence="2 3">
    <name type="scientific">Constantimarinum furrinae</name>
    <dbReference type="NCBI Taxonomy" id="2562285"/>
    <lineage>
        <taxon>Bacteria</taxon>
        <taxon>Pseudomonadati</taxon>
        <taxon>Bacteroidota</taxon>
        <taxon>Flavobacteriia</taxon>
        <taxon>Flavobacteriales</taxon>
        <taxon>Flavobacteriaceae</taxon>
        <taxon>Altibacter/Constantimarinum group</taxon>
        <taxon>Constantimarinum</taxon>
    </lineage>
</organism>
<evidence type="ECO:0000313" key="2">
    <source>
        <dbReference type="EMBL" id="QNJ98945.1"/>
    </source>
</evidence>
<gene>
    <name evidence="2" type="ORF">ALE3EI_2407</name>
</gene>
<evidence type="ECO:0000313" key="3">
    <source>
        <dbReference type="Proteomes" id="UP000515514"/>
    </source>
</evidence>
<proteinExistence type="predicted"/>
<dbReference type="AlphaFoldDB" id="A0A7G8PX79"/>
<keyword evidence="1" id="KW-0472">Membrane</keyword>
<feature type="transmembrane region" description="Helical" evidence="1">
    <location>
        <begin position="362"/>
        <end position="379"/>
    </location>
</feature>
<feature type="transmembrane region" description="Helical" evidence="1">
    <location>
        <begin position="330"/>
        <end position="350"/>
    </location>
</feature>
<name>A0A7G8PX79_9FLAO</name>
<dbReference type="EMBL" id="CP052909">
    <property type="protein sequence ID" value="QNJ98945.1"/>
    <property type="molecule type" value="Genomic_DNA"/>
</dbReference>
<dbReference type="KEGG" id="alti:ALE3EI_2407"/>
<feature type="transmembrane region" description="Helical" evidence="1">
    <location>
        <begin position="33"/>
        <end position="53"/>
    </location>
</feature>
<feature type="transmembrane region" description="Helical" evidence="1">
    <location>
        <begin position="182"/>
        <end position="210"/>
    </location>
</feature>